<gene>
    <name evidence="4" type="ORF">OXX778_LOCUS20112</name>
</gene>
<dbReference type="PROSITE" id="PS50240">
    <property type="entry name" value="TRYPSIN_DOM"/>
    <property type="match status" value="1"/>
</dbReference>
<dbReference type="SUPFAM" id="SSF50494">
    <property type="entry name" value="Trypsin-like serine proteases"/>
    <property type="match status" value="1"/>
</dbReference>
<dbReference type="Gene3D" id="2.40.10.10">
    <property type="entry name" value="Trypsin-like serine proteases"/>
    <property type="match status" value="1"/>
</dbReference>
<evidence type="ECO:0000313" key="4">
    <source>
        <dbReference type="EMBL" id="CAF1079244.1"/>
    </source>
</evidence>
<dbReference type="InterPro" id="IPR001254">
    <property type="entry name" value="Trypsin_dom"/>
</dbReference>
<dbReference type="OrthoDB" id="531708at2759"/>
<feature type="domain" description="Peptidase S1" evidence="3">
    <location>
        <begin position="27"/>
        <end position="198"/>
    </location>
</feature>
<protein>
    <recommendedName>
        <fullName evidence="3">Peptidase S1 domain-containing protein</fullName>
    </recommendedName>
</protein>
<dbReference type="GO" id="GO:0006508">
    <property type="term" value="P:proteolysis"/>
    <property type="evidence" value="ECO:0007669"/>
    <property type="project" value="InterPro"/>
</dbReference>
<dbReference type="InterPro" id="IPR043504">
    <property type="entry name" value="Peptidase_S1_PA_chymotrypsin"/>
</dbReference>
<evidence type="ECO:0000256" key="2">
    <source>
        <dbReference type="SAM" id="MobiDB-lite"/>
    </source>
</evidence>
<evidence type="ECO:0000256" key="1">
    <source>
        <dbReference type="ARBA" id="ARBA00023157"/>
    </source>
</evidence>
<sequence>MSFRESLGKKKNEEKQETQKDGTQNKIINGKPVKADHNPWMVSIDFLDANGYSHFCGGSIITKRHILTEAHCVTDLGNNFDYREYLKKNGKFLVDIIGVEGLEKNKDIFSLFVYTNMMLITNITYNTKYTNTSGPYDVAVLKINREFSFSHRVSKINLPYTNNPNIVFGRVSQIAGWGITENNTASIDVLYAHVNIIN</sequence>
<dbReference type="InterPro" id="IPR050430">
    <property type="entry name" value="Peptidase_S1"/>
</dbReference>
<accession>A0A814MI07</accession>
<dbReference type="EMBL" id="CAJNOC010006494">
    <property type="protein sequence ID" value="CAF1079244.1"/>
    <property type="molecule type" value="Genomic_DNA"/>
</dbReference>
<dbReference type="PANTHER" id="PTHR24276">
    <property type="entry name" value="POLYSERASE-RELATED"/>
    <property type="match status" value="1"/>
</dbReference>
<organism evidence="4 5">
    <name type="scientific">Brachionus calyciflorus</name>
    <dbReference type="NCBI Taxonomy" id="104777"/>
    <lineage>
        <taxon>Eukaryota</taxon>
        <taxon>Metazoa</taxon>
        <taxon>Spiralia</taxon>
        <taxon>Gnathifera</taxon>
        <taxon>Rotifera</taxon>
        <taxon>Eurotatoria</taxon>
        <taxon>Monogononta</taxon>
        <taxon>Pseudotrocha</taxon>
        <taxon>Ploima</taxon>
        <taxon>Brachionidae</taxon>
        <taxon>Brachionus</taxon>
    </lineage>
</organism>
<keyword evidence="1" id="KW-1015">Disulfide bond</keyword>
<reference evidence="4" key="1">
    <citation type="submission" date="2021-02" db="EMBL/GenBank/DDBJ databases">
        <authorList>
            <person name="Nowell W R."/>
        </authorList>
    </citation>
    <scope>NUCLEOTIDE SEQUENCE</scope>
    <source>
        <strain evidence="4">Ploen Becks lab</strain>
    </source>
</reference>
<dbReference type="SMART" id="SM00020">
    <property type="entry name" value="Tryp_SPc"/>
    <property type="match status" value="1"/>
</dbReference>
<evidence type="ECO:0000259" key="3">
    <source>
        <dbReference type="PROSITE" id="PS50240"/>
    </source>
</evidence>
<evidence type="ECO:0000313" key="5">
    <source>
        <dbReference type="Proteomes" id="UP000663879"/>
    </source>
</evidence>
<dbReference type="Proteomes" id="UP000663879">
    <property type="component" value="Unassembled WGS sequence"/>
</dbReference>
<dbReference type="GO" id="GO:0004252">
    <property type="term" value="F:serine-type endopeptidase activity"/>
    <property type="evidence" value="ECO:0007669"/>
    <property type="project" value="InterPro"/>
</dbReference>
<dbReference type="AlphaFoldDB" id="A0A814MI07"/>
<dbReference type="PANTHER" id="PTHR24276:SF98">
    <property type="entry name" value="FI18310P1-RELATED"/>
    <property type="match status" value="1"/>
</dbReference>
<feature type="region of interest" description="Disordered" evidence="2">
    <location>
        <begin position="1"/>
        <end position="30"/>
    </location>
</feature>
<dbReference type="Pfam" id="PF00089">
    <property type="entry name" value="Trypsin"/>
    <property type="match status" value="1"/>
</dbReference>
<name>A0A814MI07_9BILA</name>
<comment type="caution">
    <text evidence="4">The sequence shown here is derived from an EMBL/GenBank/DDBJ whole genome shotgun (WGS) entry which is preliminary data.</text>
</comment>
<keyword evidence="5" id="KW-1185">Reference proteome</keyword>
<dbReference type="InterPro" id="IPR009003">
    <property type="entry name" value="Peptidase_S1_PA"/>
</dbReference>
<feature type="compositionally biased region" description="Basic and acidic residues" evidence="2">
    <location>
        <begin position="1"/>
        <end position="20"/>
    </location>
</feature>
<proteinExistence type="predicted"/>